<dbReference type="RefSeq" id="WP_141374643.1">
    <property type="nucleotide sequence ID" value="NZ_BAPL01000030.1"/>
</dbReference>
<dbReference type="EMBL" id="BJMV01000002">
    <property type="protein sequence ID" value="GEB84687.1"/>
    <property type="molecule type" value="Genomic_DNA"/>
</dbReference>
<dbReference type="SUPFAM" id="SSF53720">
    <property type="entry name" value="ALDH-like"/>
    <property type="match status" value="1"/>
</dbReference>
<evidence type="ECO:0000256" key="2">
    <source>
        <dbReference type="ARBA" id="ARBA00023002"/>
    </source>
</evidence>
<comment type="similarity">
    <text evidence="1 4">Belongs to the aldehyde dehydrogenase family.</text>
</comment>
<dbReference type="InterPro" id="IPR016162">
    <property type="entry name" value="Ald_DH_N"/>
</dbReference>
<sequence length="493" mass="52990">MQSLSHYTEQAARLTLRNRCWINGRFVAAASGACFESINPATAQVLTGVARGGAEDIDRAVKAARAAFADGRWSRLSPTARKDVLLRLAALIREHHEELALLDTLDMGKPITETMTVDVPGSAHFLQWHAEAVDKIYDEVAPTGGRDIAMIRRMPLGVVGAVVPWNFPLDMAIWKLAPALATGNSVVLKPAEQSPLSALRLAELASEAGLPDGVLNVVPGFGEEAGQALGRHEDVDCLVFTGSTDVGKLFMRYAGESNMKPVWLETGGKSPNIIFPDADLDAAADKAAFGIFFNQGEVCSANSRMLVHADIAEDMTERMRQRAEAITPGNPLDPATRMGAMVDARHAGRVAEFLASGRATSRLVAGGERISIGASDAFIQPTVFADVPPDARIAREEIFGPVLAIQAFRTEEEALTLAHDTPYGLAASVWTRDIGRALDLSERLQVGTVSVNTVDALSVMTPFGGVKQSGFGRDLSLHSFDKYTALKTVWIQY</sequence>
<organism evidence="6 7">
    <name type="scientific">Acetobacter peroxydans</name>
    <dbReference type="NCBI Taxonomy" id="104098"/>
    <lineage>
        <taxon>Bacteria</taxon>
        <taxon>Pseudomonadati</taxon>
        <taxon>Pseudomonadota</taxon>
        <taxon>Alphaproteobacteria</taxon>
        <taxon>Acetobacterales</taxon>
        <taxon>Acetobacteraceae</taxon>
        <taxon>Acetobacter</taxon>
    </lineage>
</organism>
<keyword evidence="2 4" id="KW-0560">Oxidoreductase</keyword>
<evidence type="ECO:0000256" key="4">
    <source>
        <dbReference type="RuleBase" id="RU003345"/>
    </source>
</evidence>
<evidence type="ECO:0000256" key="1">
    <source>
        <dbReference type="ARBA" id="ARBA00009986"/>
    </source>
</evidence>
<evidence type="ECO:0000259" key="5">
    <source>
        <dbReference type="Pfam" id="PF00171"/>
    </source>
</evidence>
<keyword evidence="7" id="KW-1185">Reference proteome</keyword>
<name>A0A4Y3TUB3_9PROT</name>
<dbReference type="OrthoDB" id="9772584at2"/>
<proteinExistence type="inferred from homology"/>
<dbReference type="InterPro" id="IPR016163">
    <property type="entry name" value="Ald_DH_C"/>
</dbReference>
<dbReference type="PROSITE" id="PS00687">
    <property type="entry name" value="ALDEHYDE_DEHYDR_GLU"/>
    <property type="match status" value="1"/>
</dbReference>
<dbReference type="AlphaFoldDB" id="A0A4Y3TUB3"/>
<gene>
    <name evidence="6" type="ORF">APE01nite_04840</name>
</gene>
<dbReference type="FunFam" id="3.40.309.10:FF:000012">
    <property type="entry name" value="Betaine aldehyde dehydrogenase"/>
    <property type="match status" value="1"/>
</dbReference>
<evidence type="ECO:0000256" key="3">
    <source>
        <dbReference type="PROSITE-ProRule" id="PRU10007"/>
    </source>
</evidence>
<dbReference type="PANTHER" id="PTHR11699">
    <property type="entry name" value="ALDEHYDE DEHYDROGENASE-RELATED"/>
    <property type="match status" value="1"/>
</dbReference>
<dbReference type="Proteomes" id="UP000317730">
    <property type="component" value="Unassembled WGS sequence"/>
</dbReference>
<dbReference type="Gene3D" id="3.40.309.10">
    <property type="entry name" value="Aldehyde Dehydrogenase, Chain A, domain 2"/>
    <property type="match status" value="1"/>
</dbReference>
<accession>A0A4Y3TUB3</accession>
<comment type="caution">
    <text evidence="6">The sequence shown here is derived from an EMBL/GenBank/DDBJ whole genome shotgun (WGS) entry which is preliminary data.</text>
</comment>
<protein>
    <submittedName>
        <fullName evidence="6">Aldehyde dehydrogenase</fullName>
    </submittedName>
</protein>
<dbReference type="PROSITE" id="PS00070">
    <property type="entry name" value="ALDEHYDE_DEHYDR_CYS"/>
    <property type="match status" value="1"/>
</dbReference>
<dbReference type="CDD" id="cd07112">
    <property type="entry name" value="ALDH_GABALDH-PuuC"/>
    <property type="match status" value="1"/>
</dbReference>
<dbReference type="Gene3D" id="3.40.605.10">
    <property type="entry name" value="Aldehyde Dehydrogenase, Chain A, domain 1"/>
    <property type="match status" value="1"/>
</dbReference>
<dbReference type="InterPro" id="IPR016160">
    <property type="entry name" value="Ald_DH_CS_CYS"/>
</dbReference>
<dbReference type="FunFam" id="3.40.605.10:FF:000001">
    <property type="entry name" value="Aldehyde dehydrogenase 1"/>
    <property type="match status" value="1"/>
</dbReference>
<dbReference type="InterPro" id="IPR015590">
    <property type="entry name" value="Aldehyde_DH_dom"/>
</dbReference>
<dbReference type="InterPro" id="IPR016161">
    <property type="entry name" value="Ald_DH/histidinol_DH"/>
</dbReference>
<dbReference type="InterPro" id="IPR029510">
    <property type="entry name" value="Ald_DH_CS_GLU"/>
</dbReference>
<dbReference type="Pfam" id="PF00171">
    <property type="entry name" value="Aldedh"/>
    <property type="match status" value="1"/>
</dbReference>
<evidence type="ECO:0000313" key="7">
    <source>
        <dbReference type="Proteomes" id="UP000317730"/>
    </source>
</evidence>
<dbReference type="GO" id="GO:0004030">
    <property type="term" value="F:aldehyde dehydrogenase [NAD(P)+] activity"/>
    <property type="evidence" value="ECO:0007669"/>
    <property type="project" value="UniProtKB-ARBA"/>
</dbReference>
<feature type="active site" evidence="3">
    <location>
        <position position="265"/>
    </location>
</feature>
<evidence type="ECO:0000313" key="6">
    <source>
        <dbReference type="EMBL" id="GEB84687.1"/>
    </source>
</evidence>
<reference evidence="6 7" key="1">
    <citation type="submission" date="2019-06" db="EMBL/GenBank/DDBJ databases">
        <title>Whole genome shotgun sequence of Acetobacter peroxydans NBRC 13755.</title>
        <authorList>
            <person name="Hosoyama A."/>
            <person name="Uohara A."/>
            <person name="Ohji S."/>
            <person name="Ichikawa N."/>
        </authorList>
    </citation>
    <scope>NUCLEOTIDE SEQUENCE [LARGE SCALE GENOMIC DNA]</scope>
    <source>
        <strain evidence="6 7">NBRC 13755</strain>
    </source>
</reference>
<feature type="domain" description="Aldehyde dehydrogenase" evidence="5">
    <location>
        <begin position="27"/>
        <end position="489"/>
    </location>
</feature>